<dbReference type="EMBL" id="JBAWKY010000006">
    <property type="protein sequence ID" value="MEI4463867.1"/>
    <property type="molecule type" value="Genomic_DNA"/>
</dbReference>
<dbReference type="Pfam" id="PF00350">
    <property type="entry name" value="Dynamin_N"/>
    <property type="match status" value="1"/>
</dbReference>
<evidence type="ECO:0000256" key="1">
    <source>
        <dbReference type="ARBA" id="ARBA00004370"/>
    </source>
</evidence>
<evidence type="ECO:0000256" key="5">
    <source>
        <dbReference type="ARBA" id="ARBA00023136"/>
    </source>
</evidence>
<evidence type="ECO:0000256" key="2">
    <source>
        <dbReference type="ARBA" id="ARBA00022741"/>
    </source>
</evidence>
<evidence type="ECO:0000313" key="8">
    <source>
        <dbReference type="Proteomes" id="UP001387110"/>
    </source>
</evidence>
<keyword evidence="5" id="KW-0472">Membrane</keyword>
<keyword evidence="2" id="KW-0547">Nucleotide-binding</keyword>
<comment type="caution">
    <text evidence="7">The sequence shown here is derived from an EMBL/GenBank/DDBJ whole genome shotgun (WGS) entry which is preliminary data.</text>
</comment>
<organism evidence="7 8">
    <name type="scientific">Exiguobacterium indicum</name>
    <dbReference type="NCBI Taxonomy" id="296995"/>
    <lineage>
        <taxon>Bacteria</taxon>
        <taxon>Bacillati</taxon>
        <taxon>Bacillota</taxon>
        <taxon>Bacilli</taxon>
        <taxon>Bacillales</taxon>
        <taxon>Bacillales Family XII. Incertae Sedis</taxon>
        <taxon>Exiguobacterium</taxon>
    </lineage>
</organism>
<keyword evidence="3" id="KW-0378">Hydrolase</keyword>
<name>A0ABU8EM03_9BACL</name>
<dbReference type="InterPro" id="IPR045063">
    <property type="entry name" value="Dynamin_N"/>
</dbReference>
<feature type="domain" description="Dynamin N-terminal" evidence="6">
    <location>
        <begin position="35"/>
        <end position="217"/>
    </location>
</feature>
<evidence type="ECO:0000256" key="4">
    <source>
        <dbReference type="ARBA" id="ARBA00023134"/>
    </source>
</evidence>
<dbReference type="PANTHER" id="PTHR10465:SF0">
    <property type="entry name" value="SARCALUMENIN"/>
    <property type="match status" value="1"/>
</dbReference>
<comment type="subcellular location">
    <subcellularLocation>
        <location evidence="1">Membrane</location>
    </subcellularLocation>
</comment>
<gene>
    <name evidence="7" type="ORF">SZL87_15685</name>
</gene>
<protein>
    <submittedName>
        <fullName evidence="7">Dynamin family protein</fullName>
    </submittedName>
</protein>
<accession>A0ABU8EM03</accession>
<dbReference type="PANTHER" id="PTHR10465">
    <property type="entry name" value="TRANSMEMBRANE GTPASE FZO1"/>
    <property type="match status" value="1"/>
</dbReference>
<dbReference type="SUPFAM" id="SSF52540">
    <property type="entry name" value="P-loop containing nucleoside triphosphate hydrolases"/>
    <property type="match status" value="1"/>
</dbReference>
<dbReference type="InterPro" id="IPR027417">
    <property type="entry name" value="P-loop_NTPase"/>
</dbReference>
<evidence type="ECO:0000259" key="6">
    <source>
        <dbReference type="Pfam" id="PF00350"/>
    </source>
</evidence>
<keyword evidence="4" id="KW-0342">GTP-binding</keyword>
<dbReference type="Gene3D" id="3.40.50.300">
    <property type="entry name" value="P-loop containing nucleotide triphosphate hydrolases"/>
    <property type="match status" value="1"/>
</dbReference>
<dbReference type="Proteomes" id="UP001387110">
    <property type="component" value="Unassembled WGS sequence"/>
</dbReference>
<dbReference type="InterPro" id="IPR027094">
    <property type="entry name" value="Mitofusin_fam"/>
</dbReference>
<keyword evidence="8" id="KW-1185">Reference proteome</keyword>
<evidence type="ECO:0000313" key="7">
    <source>
        <dbReference type="EMBL" id="MEI4463867.1"/>
    </source>
</evidence>
<proteinExistence type="predicted"/>
<reference evidence="7 8" key="1">
    <citation type="submission" date="2023-12" db="EMBL/GenBank/DDBJ databases">
        <authorList>
            <person name="Easwaran N."/>
            <person name="Lazarus H.P.S."/>
        </authorList>
    </citation>
    <scope>NUCLEOTIDE SEQUENCE [LARGE SCALE GENOMIC DNA]</scope>
    <source>
        <strain evidence="7 8">VIT-2023</strain>
    </source>
</reference>
<evidence type="ECO:0000256" key="3">
    <source>
        <dbReference type="ARBA" id="ARBA00022801"/>
    </source>
</evidence>
<sequence>MKFLKAGLVERKSTDCLLERLEKLMARDEADDLHIAIVGSIKAGKSTYLNAWSGKDIVSSHVTPETASLTKVRESDRGNSYVKISFYSKPEWKEIWQNANRVFLEDYRKTEAEKYRWELTGKGDVIVDCDDESSLREEIHRWTSSKSAVHFFVKEIVIGTEGLDLPQDVLLIDTPGLHDVVDYRSNITRQYLRRADVVIACVKSDNLTDTESRMLKEIFNLVDSPAKVFVLATQTDSLNHPIEDWEDQKKEWIKVLSRSDAFGSRTLAEKNIMPISGRLHILMQRAGELKKGDDEYFELGSILHKLRIPLDALSENRERLSMFAGIVDFKDRLRSEVIDVHEKEEVRRLDEEYKAVKRDILMHLSTVDQELKNLKGIRSGLMEQSRMQDITREAINLGLEISHFVRSLKSR</sequence>